<evidence type="ECO:0000256" key="1">
    <source>
        <dbReference type="NCBIfam" id="TIGR01796"/>
    </source>
</evidence>
<dbReference type="PANTHER" id="PTHR21164">
    <property type="entry name" value="CHORISMATE MUTASE"/>
    <property type="match status" value="1"/>
</dbReference>
<accession>A0A424YC11</accession>
<dbReference type="NCBIfam" id="TIGR01796">
    <property type="entry name" value="CM_mono_aroH"/>
    <property type="match status" value="1"/>
</dbReference>
<dbReference type="InterPro" id="IPR008243">
    <property type="entry name" value="Chorismate_mutase_AroH"/>
</dbReference>
<organism evidence="4 5">
    <name type="scientific">Candidatus Syntrophonatronum acetioxidans</name>
    <dbReference type="NCBI Taxonomy" id="1795816"/>
    <lineage>
        <taxon>Bacteria</taxon>
        <taxon>Bacillati</taxon>
        <taxon>Bacillota</taxon>
        <taxon>Clostridia</taxon>
        <taxon>Eubacteriales</taxon>
        <taxon>Syntrophomonadaceae</taxon>
        <taxon>Candidatus Syntrophonatronum</taxon>
    </lineage>
</organism>
<protein>
    <recommendedName>
        <fullName evidence="1 3">chorismate mutase</fullName>
        <ecNumber evidence="1 3">5.4.99.5</ecNumber>
    </recommendedName>
</protein>
<keyword evidence="2 3" id="KW-0057">Aromatic amino acid biosynthesis</keyword>
<evidence type="ECO:0000313" key="5">
    <source>
        <dbReference type="Proteomes" id="UP000285138"/>
    </source>
</evidence>
<feature type="binding site" evidence="2">
    <location>
        <position position="91"/>
    </location>
    <ligand>
        <name>prephenate</name>
        <dbReference type="ChEBI" id="CHEBI:29934"/>
    </ligand>
</feature>
<comment type="caution">
    <text evidence="4">The sequence shown here is derived from an EMBL/GenBank/DDBJ whole genome shotgun (WGS) entry which is preliminary data.</text>
</comment>
<feature type="binding site" evidence="2">
    <location>
        <position position="109"/>
    </location>
    <ligand>
        <name>prephenate</name>
        <dbReference type="ChEBI" id="CHEBI:29934"/>
    </ligand>
</feature>
<dbReference type="Proteomes" id="UP000285138">
    <property type="component" value="Unassembled WGS sequence"/>
</dbReference>
<dbReference type="EC" id="5.4.99.5" evidence="1 3"/>
<dbReference type="SUPFAM" id="SSF55298">
    <property type="entry name" value="YjgF-like"/>
    <property type="match status" value="1"/>
</dbReference>
<dbReference type="CDD" id="cd02185">
    <property type="entry name" value="AroH"/>
    <property type="match status" value="1"/>
</dbReference>
<keyword evidence="3 4" id="KW-0413">Isomerase</keyword>
<gene>
    <name evidence="4" type="primary">aroH</name>
    <name evidence="4" type="ORF">D5R97_07840</name>
</gene>
<dbReference type="GO" id="GO:0008652">
    <property type="term" value="P:amino acid biosynthetic process"/>
    <property type="evidence" value="ECO:0007669"/>
    <property type="project" value="UniProtKB-UniRule"/>
</dbReference>
<reference evidence="4 5" key="1">
    <citation type="submission" date="2018-08" db="EMBL/GenBank/DDBJ databases">
        <title>The metabolism and importance of syntrophic acetate oxidation coupled to methane or sulfide production in haloalkaline environments.</title>
        <authorList>
            <person name="Timmers P.H.A."/>
            <person name="Vavourakis C.D."/>
            <person name="Sorokin D.Y."/>
            <person name="Sinninghe Damste J.S."/>
            <person name="Muyzer G."/>
            <person name="Stams A.J.M."/>
            <person name="Plugge C.M."/>
        </authorList>
    </citation>
    <scope>NUCLEOTIDE SEQUENCE [LARGE SCALE GENOMIC DNA]</scope>
    <source>
        <strain evidence="4">MSAO_Bac1</strain>
    </source>
</reference>
<evidence type="ECO:0000256" key="3">
    <source>
        <dbReference type="PROSITE-ProRule" id="PRU00514"/>
    </source>
</evidence>
<keyword evidence="2 3" id="KW-0028">Amino-acid biosynthesis</keyword>
<sequence>MDSSVRGVRGAINVDRNDSKLIIEETKKLLLEIVKANNLKTEDICSVFFTMTQDLNAAFPALAARELGWTLVPMLCSVEINVAESLPRCIRVLMHVNTPLAQNEIKHVYLKEAQKLRDDL</sequence>
<dbReference type="PANTHER" id="PTHR21164:SF0">
    <property type="entry name" value="CHORISMATE MUTASE AROH"/>
    <property type="match status" value="1"/>
</dbReference>
<comment type="catalytic activity">
    <reaction evidence="3">
        <text>chorismate = prephenate</text>
        <dbReference type="Rhea" id="RHEA:13897"/>
        <dbReference type="ChEBI" id="CHEBI:29748"/>
        <dbReference type="ChEBI" id="CHEBI:29934"/>
        <dbReference type="EC" id="5.4.99.5"/>
    </reaction>
</comment>
<dbReference type="PROSITE" id="PS51167">
    <property type="entry name" value="CHORISMATE_MUT_1"/>
    <property type="match status" value="1"/>
</dbReference>
<dbReference type="AlphaFoldDB" id="A0A424YC11"/>
<dbReference type="GO" id="GO:0004106">
    <property type="term" value="F:chorismate mutase activity"/>
    <property type="evidence" value="ECO:0007669"/>
    <property type="project" value="UniProtKB-UniRule"/>
</dbReference>
<dbReference type="Gene3D" id="3.30.1330.40">
    <property type="entry name" value="RutC-like"/>
    <property type="match status" value="1"/>
</dbReference>
<dbReference type="GO" id="GO:0009073">
    <property type="term" value="P:aromatic amino acid family biosynthetic process"/>
    <property type="evidence" value="ECO:0007669"/>
    <property type="project" value="UniProtKB-UniRule"/>
</dbReference>
<feature type="binding site" evidence="2">
    <location>
        <position position="9"/>
    </location>
    <ligand>
        <name>prephenate</name>
        <dbReference type="ChEBI" id="CHEBI:29934"/>
    </ligand>
</feature>
<proteinExistence type="predicted"/>
<name>A0A424YC11_9FIRM</name>
<evidence type="ECO:0000256" key="2">
    <source>
        <dbReference type="PIRSR" id="PIRSR005965-1"/>
    </source>
</evidence>
<evidence type="ECO:0000313" key="4">
    <source>
        <dbReference type="EMBL" id="RQD74425.1"/>
    </source>
</evidence>
<dbReference type="EMBL" id="QZAA01000204">
    <property type="protein sequence ID" value="RQD74425.1"/>
    <property type="molecule type" value="Genomic_DNA"/>
</dbReference>
<dbReference type="GO" id="GO:0046417">
    <property type="term" value="P:chorismate metabolic process"/>
    <property type="evidence" value="ECO:0007669"/>
    <property type="project" value="TreeGrafter"/>
</dbReference>
<dbReference type="PIRSF" id="PIRSF005965">
    <property type="entry name" value="Chor_mut_AroH"/>
    <property type="match status" value="1"/>
</dbReference>
<dbReference type="InterPro" id="IPR035959">
    <property type="entry name" value="RutC-like_sf"/>
</dbReference>
<dbReference type="Pfam" id="PF07736">
    <property type="entry name" value="CM_1"/>
    <property type="match status" value="1"/>
</dbReference>
<dbReference type="UniPathway" id="UPA00120">
    <property type="reaction ID" value="UER00203"/>
</dbReference>